<sequence length="65" mass="7294">MAGIGTVCNGVASQFFPLSKHIPRERFAPKNCLQTILHKFRPFGAEVPFPPAFFKPMKRPHGADR</sequence>
<evidence type="ECO:0000313" key="2">
    <source>
        <dbReference type="Proteomes" id="UP000019184"/>
    </source>
</evidence>
<comment type="caution">
    <text evidence="1">The sequence shown here is derived from an EMBL/GenBank/DDBJ whole genome shotgun (WGS) entry which is preliminary data.</text>
</comment>
<evidence type="ECO:0000313" key="1">
    <source>
        <dbReference type="EMBL" id="CDH43658.1"/>
    </source>
</evidence>
<organism evidence="1 2">
    <name type="scientific">Candidatus Contendobacter odensis Run_B_J11</name>
    <dbReference type="NCBI Taxonomy" id="1400861"/>
    <lineage>
        <taxon>Bacteria</taxon>
        <taxon>Pseudomonadati</taxon>
        <taxon>Pseudomonadota</taxon>
        <taxon>Gammaproteobacteria</taxon>
        <taxon>Candidatus Competibacteraceae</taxon>
        <taxon>Candidatus Contendibacter</taxon>
    </lineage>
</organism>
<dbReference type="AlphaFoldDB" id="A0A7U7J2N5"/>
<name>A0A7U7J2N5_9GAMM</name>
<protein>
    <submittedName>
        <fullName evidence="1">Uncharacterized protein</fullName>
    </submittedName>
</protein>
<reference evidence="1 2" key="1">
    <citation type="journal article" date="2014" name="ISME J.">
        <title>Candidatus Competibacter-lineage genomes retrieved from metagenomes reveal functional metabolic diversity.</title>
        <authorList>
            <person name="McIlroy S.J."/>
            <person name="Albertsen M."/>
            <person name="Andresen E.K."/>
            <person name="Saunders A.M."/>
            <person name="Kristiansen R."/>
            <person name="Stokholm-Bjerregaard M."/>
            <person name="Nielsen K.L."/>
            <person name="Nielsen P.H."/>
        </authorList>
    </citation>
    <scope>NUCLEOTIDE SEQUENCE [LARGE SCALE GENOMIC DNA]</scope>
    <source>
        <strain evidence="1 2">Run_B_J11</strain>
    </source>
</reference>
<gene>
    <name evidence="1" type="ORF">BN874_1270017</name>
</gene>
<accession>A0A7U7J2N5</accession>
<dbReference type="Proteomes" id="UP000019184">
    <property type="component" value="Unassembled WGS sequence"/>
</dbReference>
<keyword evidence="2" id="KW-1185">Reference proteome</keyword>
<proteinExistence type="predicted"/>
<dbReference type="EMBL" id="CBTK010000032">
    <property type="protein sequence ID" value="CDH43658.1"/>
    <property type="molecule type" value="Genomic_DNA"/>
</dbReference>